<dbReference type="PROSITE" id="PS51826">
    <property type="entry name" value="PSBD"/>
    <property type="match status" value="1"/>
</dbReference>
<dbReference type="Gene3D" id="2.40.50.100">
    <property type="match status" value="2"/>
</dbReference>
<dbReference type="Pfam" id="PF00364">
    <property type="entry name" value="Biotin_lipoyl"/>
    <property type="match status" value="2"/>
</dbReference>
<dbReference type="Pfam" id="PF02817">
    <property type="entry name" value="E3_binding"/>
    <property type="match status" value="1"/>
</dbReference>
<dbReference type="InterPro" id="IPR006255">
    <property type="entry name" value="SucB"/>
</dbReference>
<dbReference type="InterPro" id="IPR011053">
    <property type="entry name" value="Single_hybrid_motif"/>
</dbReference>
<evidence type="ECO:0000256" key="10">
    <source>
        <dbReference type="ARBA" id="ARBA00023315"/>
    </source>
</evidence>
<feature type="domain" description="Lipoyl-binding" evidence="13">
    <location>
        <begin position="112"/>
        <end position="187"/>
    </location>
</feature>
<dbReference type="InterPro" id="IPR050537">
    <property type="entry name" value="2-oxoacid_dehydrogenase"/>
</dbReference>
<dbReference type="Gene3D" id="4.10.320.10">
    <property type="entry name" value="E3-binding domain"/>
    <property type="match status" value="1"/>
</dbReference>
<dbReference type="CDD" id="cd06849">
    <property type="entry name" value="lipoyl_domain"/>
    <property type="match status" value="2"/>
</dbReference>
<keyword evidence="16" id="KW-1185">Reference proteome</keyword>
<accession>A0ABR8NXM4</accession>
<dbReference type="GO" id="GO:0004149">
    <property type="term" value="F:dihydrolipoyllysine-residue succinyltransferase activity"/>
    <property type="evidence" value="ECO:0007669"/>
    <property type="project" value="UniProtKB-EC"/>
</dbReference>
<evidence type="ECO:0000256" key="7">
    <source>
        <dbReference type="ARBA" id="ARBA00022532"/>
    </source>
</evidence>
<dbReference type="EMBL" id="JACYFC010000001">
    <property type="protein sequence ID" value="MBD5770259.1"/>
    <property type="molecule type" value="Genomic_DNA"/>
</dbReference>
<gene>
    <name evidence="15" type="primary">odhB</name>
    <name evidence="15" type="ORF">IF202_04275</name>
</gene>
<comment type="cofactor">
    <cofactor evidence="1">
        <name>(R)-lipoate</name>
        <dbReference type="ChEBI" id="CHEBI:83088"/>
    </cofactor>
</comment>
<dbReference type="Gene3D" id="3.30.559.10">
    <property type="entry name" value="Chloramphenicol acetyltransferase-like domain"/>
    <property type="match status" value="1"/>
</dbReference>
<evidence type="ECO:0000313" key="15">
    <source>
        <dbReference type="EMBL" id="MBD5770259.1"/>
    </source>
</evidence>
<dbReference type="PANTHER" id="PTHR43416">
    <property type="entry name" value="DIHYDROLIPOYLLYSINE-RESIDUE SUCCINYLTRANSFERASE COMPONENT OF 2-OXOGLUTARATE DEHYDROGENASE COMPLEX, MITOCHONDRIAL-RELATED"/>
    <property type="match status" value="1"/>
</dbReference>
<dbReference type="SUPFAM" id="SSF51230">
    <property type="entry name" value="Single hybrid motif"/>
    <property type="match status" value="2"/>
</dbReference>
<dbReference type="RefSeq" id="WP_191593615.1">
    <property type="nucleotide sequence ID" value="NZ_JACYFC010000001.1"/>
</dbReference>
<comment type="similarity">
    <text evidence="4 12">Belongs to the 2-oxoacid dehydrogenase family.</text>
</comment>
<dbReference type="InterPro" id="IPR023213">
    <property type="entry name" value="CAT-like_dom_sf"/>
</dbReference>
<keyword evidence="9 12" id="KW-0450">Lipoyl</keyword>
<dbReference type="Proteomes" id="UP000604161">
    <property type="component" value="Unassembled WGS sequence"/>
</dbReference>
<dbReference type="InterPro" id="IPR004167">
    <property type="entry name" value="PSBD"/>
</dbReference>
<comment type="function">
    <text evidence="2 12">E2 component of the 2-oxoglutarate dehydrogenase (OGDH) complex which catalyzes the second step in the conversion of 2-oxoglutarate to succinyl-CoA and CO(2).</text>
</comment>
<evidence type="ECO:0000256" key="9">
    <source>
        <dbReference type="ARBA" id="ARBA00022823"/>
    </source>
</evidence>
<evidence type="ECO:0000256" key="3">
    <source>
        <dbReference type="ARBA" id="ARBA00005145"/>
    </source>
</evidence>
<organism evidence="15 16">
    <name type="scientific">Marinomonas colpomeniae</name>
    <dbReference type="NCBI Taxonomy" id="2774408"/>
    <lineage>
        <taxon>Bacteria</taxon>
        <taxon>Pseudomonadati</taxon>
        <taxon>Pseudomonadota</taxon>
        <taxon>Gammaproteobacteria</taxon>
        <taxon>Oceanospirillales</taxon>
        <taxon>Oceanospirillaceae</taxon>
        <taxon>Marinomonas</taxon>
    </lineage>
</organism>
<dbReference type="EC" id="2.3.1.61" evidence="5 12"/>
<dbReference type="Pfam" id="PF00198">
    <property type="entry name" value="2-oxoacid_dh"/>
    <property type="match status" value="1"/>
</dbReference>
<evidence type="ECO:0000256" key="5">
    <source>
        <dbReference type="ARBA" id="ARBA00012945"/>
    </source>
</evidence>
<evidence type="ECO:0000259" key="14">
    <source>
        <dbReference type="PROSITE" id="PS51826"/>
    </source>
</evidence>
<keyword evidence="7 12" id="KW-0816">Tricarboxylic acid cycle</keyword>
<dbReference type="PROSITE" id="PS50968">
    <property type="entry name" value="BIOTINYL_LIPOYL"/>
    <property type="match status" value="2"/>
</dbReference>
<evidence type="ECO:0000256" key="1">
    <source>
        <dbReference type="ARBA" id="ARBA00001938"/>
    </source>
</evidence>
<keyword evidence="10 12" id="KW-0012">Acyltransferase</keyword>
<dbReference type="SUPFAM" id="SSF47005">
    <property type="entry name" value="Peripheral subunit-binding domain of 2-oxo acid dehydrogenase complex"/>
    <property type="match status" value="1"/>
</dbReference>
<protein>
    <recommendedName>
        <fullName evidence="6 12">Dihydrolipoyllysine-residue succinyltransferase component of 2-oxoglutarate dehydrogenase complex</fullName>
        <ecNumber evidence="5 12">2.3.1.61</ecNumber>
    </recommendedName>
    <alternativeName>
        <fullName evidence="12">2-oxoglutarate dehydrogenase complex component E2</fullName>
    </alternativeName>
</protein>
<dbReference type="InterPro" id="IPR036625">
    <property type="entry name" value="E3-bd_dom_sf"/>
</dbReference>
<name>A0ABR8NXM4_9GAMM</name>
<dbReference type="NCBIfam" id="NF004309">
    <property type="entry name" value="PRK05704.1"/>
    <property type="match status" value="1"/>
</dbReference>
<dbReference type="InterPro" id="IPR000089">
    <property type="entry name" value="Biotin_lipoyl"/>
</dbReference>
<feature type="domain" description="Lipoyl-binding" evidence="13">
    <location>
        <begin position="2"/>
        <end position="77"/>
    </location>
</feature>
<dbReference type="InterPro" id="IPR001078">
    <property type="entry name" value="2-oxoacid_DH_actylTfrase"/>
</dbReference>
<reference evidence="15 16" key="1">
    <citation type="submission" date="2020-09" db="EMBL/GenBank/DDBJ databases">
        <title>Marinomonas sp. nov., isolated from the cysticercosis algae of Qingdao, China.</title>
        <authorList>
            <person name="Sun X."/>
        </authorList>
    </citation>
    <scope>NUCLEOTIDE SEQUENCE [LARGE SCALE GENOMIC DNA]</scope>
    <source>
        <strain evidence="15 16">SM2066</strain>
    </source>
</reference>
<evidence type="ECO:0000256" key="6">
    <source>
        <dbReference type="ARBA" id="ARBA00019511"/>
    </source>
</evidence>
<dbReference type="PANTHER" id="PTHR43416:SF5">
    <property type="entry name" value="DIHYDROLIPOYLLYSINE-RESIDUE SUCCINYLTRANSFERASE COMPONENT OF 2-OXOGLUTARATE DEHYDROGENASE COMPLEX, MITOCHONDRIAL"/>
    <property type="match status" value="1"/>
</dbReference>
<evidence type="ECO:0000256" key="8">
    <source>
        <dbReference type="ARBA" id="ARBA00022679"/>
    </source>
</evidence>
<feature type="domain" description="Peripheral subunit-binding (PSBD)" evidence="14">
    <location>
        <begin position="214"/>
        <end position="251"/>
    </location>
</feature>
<dbReference type="SUPFAM" id="SSF52777">
    <property type="entry name" value="CoA-dependent acyltransferases"/>
    <property type="match status" value="1"/>
</dbReference>
<comment type="catalytic activity">
    <reaction evidence="11 12">
        <text>N(6)-[(R)-dihydrolipoyl]-L-lysyl-[protein] + succinyl-CoA = N(6)-[(R)-S(8)-succinyldihydrolipoyl]-L-lysyl-[protein] + CoA</text>
        <dbReference type="Rhea" id="RHEA:15213"/>
        <dbReference type="Rhea" id="RHEA-COMP:10475"/>
        <dbReference type="Rhea" id="RHEA-COMP:20092"/>
        <dbReference type="ChEBI" id="CHEBI:57287"/>
        <dbReference type="ChEBI" id="CHEBI:57292"/>
        <dbReference type="ChEBI" id="CHEBI:83100"/>
        <dbReference type="ChEBI" id="CHEBI:83120"/>
        <dbReference type="EC" id="2.3.1.61"/>
    </reaction>
</comment>
<evidence type="ECO:0000313" key="16">
    <source>
        <dbReference type="Proteomes" id="UP000604161"/>
    </source>
</evidence>
<keyword evidence="8 12" id="KW-0808">Transferase</keyword>
<sequence>MSIEIKAPTFPESVADGTVATWHKQPGEACARDEHIVDIETDKVVLEVVAPADGVLKDILKAEGDIVLSDEVLAIFESGAAAAPAEKSAPVEKTAAPVAAAPAASAATASESVEIKAPVFPESVADGTVATWYKQPGEACSRDEHIVDIETDKVVLEVVAPADGVMGDILKPEGETVLSNEVLASFLVGASAGGSTPVAEAAPVAATESDEDGVAGPAARKALAEAGLTVAQVKGTGKGGRITKEDVDAAVKAKPAAAPVAAKSAPAALPALGDDGRIEKRVPMTRLRATIAKRLVEAQQTAALLTTYNEVNMGPIMELRKKYKEEFIKAHNGTKLGFMSFFVKAATEALKRFPAVNASIDGNDMVYHGYQDIGVAVSTSRGLMVPVLRNTEAMGLADIESNIMDFALRGRDGKLGMEDMQGGTFTITNGGTFGSLLSTPIINPPQTAILGMHKIQERPMAVNGQVVIQPMMYLALSYDHRMIDGKEAVQFLVTIKDLLEDPARLLLEI</sequence>
<evidence type="ECO:0000256" key="4">
    <source>
        <dbReference type="ARBA" id="ARBA00007317"/>
    </source>
</evidence>
<proteinExistence type="inferred from homology"/>
<comment type="caution">
    <text evidence="15">The sequence shown here is derived from an EMBL/GenBank/DDBJ whole genome shotgun (WGS) entry which is preliminary data.</text>
</comment>
<evidence type="ECO:0000259" key="13">
    <source>
        <dbReference type="PROSITE" id="PS50968"/>
    </source>
</evidence>
<evidence type="ECO:0000256" key="12">
    <source>
        <dbReference type="RuleBase" id="RU361138"/>
    </source>
</evidence>
<comment type="pathway">
    <text evidence="3 12">Amino-acid degradation; L-lysine degradation via saccharopine pathway; glutaryl-CoA from L-lysine: step 6/6.</text>
</comment>
<evidence type="ECO:0000256" key="2">
    <source>
        <dbReference type="ARBA" id="ARBA00004052"/>
    </source>
</evidence>
<dbReference type="NCBIfam" id="TIGR01347">
    <property type="entry name" value="sucB"/>
    <property type="match status" value="1"/>
</dbReference>
<evidence type="ECO:0000256" key="11">
    <source>
        <dbReference type="ARBA" id="ARBA00052761"/>
    </source>
</evidence>